<proteinExistence type="predicted"/>
<evidence type="ECO:0000259" key="1">
    <source>
        <dbReference type="Pfam" id="PF01872"/>
    </source>
</evidence>
<dbReference type="GO" id="GO:0008703">
    <property type="term" value="F:5-amino-6-(5-phosphoribosylamino)uracil reductase activity"/>
    <property type="evidence" value="ECO:0007669"/>
    <property type="project" value="InterPro"/>
</dbReference>
<protein>
    <submittedName>
        <fullName evidence="2">Dihydrofolate reductase</fullName>
    </submittedName>
</protein>
<dbReference type="Pfam" id="PF01872">
    <property type="entry name" value="RibD_C"/>
    <property type="match status" value="1"/>
</dbReference>
<sequence>MTRTVYYTATSLDGFIATADHSLDWLLSRRSDPDGPMGWTGFEQRVGALAMGATTYEWMQAHDPGGWAHSVPAWVFTHRRLTGYPGADIRFTRADVGDVHAEMVAAAGDRDVWVVGGGDLAGQFADRGLLDELVVSVAPVTLGGGAPLLPRRLELVRTEHAVNGEFVCVRYDVVRTRPGSATDPADA</sequence>
<dbReference type="Proteomes" id="UP000198373">
    <property type="component" value="Unassembled WGS sequence"/>
</dbReference>
<dbReference type="PANTHER" id="PTHR38011:SF11">
    <property type="entry name" value="2,5-DIAMINO-6-RIBOSYLAMINO-4(3H)-PYRIMIDINONE 5'-PHOSPHATE REDUCTASE"/>
    <property type="match status" value="1"/>
</dbReference>
<dbReference type="SUPFAM" id="SSF53597">
    <property type="entry name" value="Dihydrofolate reductase-like"/>
    <property type="match status" value="1"/>
</dbReference>
<dbReference type="EMBL" id="FZOO01000002">
    <property type="protein sequence ID" value="SNS19043.1"/>
    <property type="molecule type" value="Genomic_DNA"/>
</dbReference>
<dbReference type="InterPro" id="IPR050765">
    <property type="entry name" value="Riboflavin_Biosynth_HTPR"/>
</dbReference>
<dbReference type="OrthoDB" id="3427770at2"/>
<organism evidence="2 3">
    <name type="scientific">Geodermatophilus pulveris</name>
    <dbReference type="NCBI Taxonomy" id="1564159"/>
    <lineage>
        <taxon>Bacteria</taxon>
        <taxon>Bacillati</taxon>
        <taxon>Actinomycetota</taxon>
        <taxon>Actinomycetes</taxon>
        <taxon>Geodermatophilales</taxon>
        <taxon>Geodermatophilaceae</taxon>
        <taxon>Geodermatophilus</taxon>
    </lineage>
</organism>
<accession>A0A239CI71</accession>
<dbReference type="Gene3D" id="3.40.430.10">
    <property type="entry name" value="Dihydrofolate Reductase, subunit A"/>
    <property type="match status" value="1"/>
</dbReference>
<reference evidence="3" key="1">
    <citation type="submission" date="2017-06" db="EMBL/GenBank/DDBJ databases">
        <authorList>
            <person name="Varghese N."/>
            <person name="Submissions S."/>
        </authorList>
    </citation>
    <scope>NUCLEOTIDE SEQUENCE [LARGE SCALE GENOMIC DNA]</scope>
    <source>
        <strain evidence="3">DSM 46839</strain>
    </source>
</reference>
<name>A0A239CI71_9ACTN</name>
<dbReference type="InterPro" id="IPR024072">
    <property type="entry name" value="DHFR-like_dom_sf"/>
</dbReference>
<dbReference type="AlphaFoldDB" id="A0A239CI71"/>
<evidence type="ECO:0000313" key="2">
    <source>
        <dbReference type="EMBL" id="SNS19043.1"/>
    </source>
</evidence>
<dbReference type="GO" id="GO:0009231">
    <property type="term" value="P:riboflavin biosynthetic process"/>
    <property type="evidence" value="ECO:0007669"/>
    <property type="project" value="InterPro"/>
</dbReference>
<dbReference type="RefSeq" id="WP_089304608.1">
    <property type="nucleotide sequence ID" value="NZ_FZOO01000002.1"/>
</dbReference>
<dbReference type="InterPro" id="IPR002734">
    <property type="entry name" value="RibDG_C"/>
</dbReference>
<feature type="domain" description="Bacterial bifunctional deaminase-reductase C-terminal" evidence="1">
    <location>
        <begin position="74"/>
        <end position="150"/>
    </location>
</feature>
<keyword evidence="3" id="KW-1185">Reference proteome</keyword>
<gene>
    <name evidence="2" type="ORF">SAMN06893096_102425</name>
</gene>
<evidence type="ECO:0000313" key="3">
    <source>
        <dbReference type="Proteomes" id="UP000198373"/>
    </source>
</evidence>
<dbReference type="PANTHER" id="PTHR38011">
    <property type="entry name" value="DIHYDROFOLATE REDUCTASE FAMILY PROTEIN (AFU_ORTHOLOGUE AFUA_8G06820)"/>
    <property type="match status" value="1"/>
</dbReference>